<dbReference type="KEGG" id="rhl:LPU83_pLPU83c_0454"/>
<sequence length="87" mass="10173">MNADDNRYVEITTRLRSVKSFCDFLSRGGIVRIAQSDSGPYQDVTAALLQRHCREAEALERTRRHLFPDRADEDVQPSLYSRHDRRH</sequence>
<proteinExistence type="predicted"/>
<evidence type="ECO:0000256" key="1">
    <source>
        <dbReference type="SAM" id="MobiDB-lite"/>
    </source>
</evidence>
<protein>
    <submittedName>
        <fullName evidence="2">Uncharacterized protein</fullName>
    </submittedName>
</protein>
<dbReference type="AlphaFoldDB" id="W6S3W1"/>
<dbReference type="Proteomes" id="UP000019443">
    <property type="component" value="Plasmid pLPU83c"/>
</dbReference>
<evidence type="ECO:0000313" key="2">
    <source>
        <dbReference type="EMBL" id="CDM61016.1"/>
    </source>
</evidence>
<feature type="region of interest" description="Disordered" evidence="1">
    <location>
        <begin position="64"/>
        <end position="87"/>
    </location>
</feature>
<reference evidence="2" key="1">
    <citation type="submission" date="2013-11" db="EMBL/GenBank/DDBJ databases">
        <title>Draft genome sequence of the broad-host-range Rhizobium sp. LPU83 strain, a member of the low-genetic diversity Oregon-like Rhizobium sp. group.</title>
        <authorList>
            <person name="Wibberg D."/>
            <person name="Puehler A."/>
            <person name="Schlueter A."/>
        </authorList>
    </citation>
    <scope>NUCLEOTIDE SEQUENCE [LARGE SCALE GENOMIC DNA]</scope>
    <source>
        <strain evidence="2">LPU83</strain>
        <plasmid evidence="2">pLPU83c</plasmid>
    </source>
</reference>
<organism evidence="2 3">
    <name type="scientific">Rhizobium favelukesii</name>
    <dbReference type="NCBI Taxonomy" id="348824"/>
    <lineage>
        <taxon>Bacteria</taxon>
        <taxon>Pseudomonadati</taxon>
        <taxon>Pseudomonadota</taxon>
        <taxon>Alphaproteobacteria</taxon>
        <taxon>Hyphomicrobiales</taxon>
        <taxon>Rhizobiaceae</taxon>
        <taxon>Rhizobium/Agrobacterium group</taxon>
        <taxon>Rhizobium</taxon>
    </lineage>
</organism>
<dbReference type="HOGENOM" id="CLU_2555883_0_0_5"/>
<keyword evidence="2" id="KW-0614">Plasmid</keyword>
<name>W6S3W1_9HYPH</name>
<geneLocation type="plasmid" evidence="2 3">
    <name>pLPU83c</name>
</geneLocation>
<dbReference type="EMBL" id="HG916854">
    <property type="protein sequence ID" value="CDM61016.1"/>
    <property type="molecule type" value="Genomic_DNA"/>
</dbReference>
<accession>W6S3W1</accession>
<keyword evidence="3" id="KW-1185">Reference proteome</keyword>
<evidence type="ECO:0000313" key="3">
    <source>
        <dbReference type="Proteomes" id="UP000019443"/>
    </source>
</evidence>
<gene>
    <name evidence="2" type="ORF">LPU83_pLPU83c_0454</name>
</gene>